<feature type="region of interest" description="Disordered" evidence="1">
    <location>
        <begin position="201"/>
        <end position="254"/>
    </location>
</feature>
<dbReference type="EMBL" id="CAXAMM010029657">
    <property type="protein sequence ID" value="CAK9065094.1"/>
    <property type="molecule type" value="Genomic_DNA"/>
</dbReference>
<dbReference type="PANTHER" id="PTHR20875:SF0">
    <property type="entry name" value="GH12158P"/>
    <property type="match status" value="1"/>
</dbReference>
<evidence type="ECO:0000256" key="1">
    <source>
        <dbReference type="SAM" id="MobiDB-lite"/>
    </source>
</evidence>
<proteinExistence type="predicted"/>
<evidence type="ECO:0000313" key="3">
    <source>
        <dbReference type="Proteomes" id="UP001642464"/>
    </source>
</evidence>
<dbReference type="InterPro" id="IPR011992">
    <property type="entry name" value="EF-hand-dom_pair"/>
</dbReference>
<protein>
    <submittedName>
        <fullName evidence="2">Uncharacterized protein</fullName>
    </submittedName>
</protein>
<gene>
    <name evidence="2" type="ORF">SCF082_LOCUS33390</name>
</gene>
<accession>A0ABP0NRN9</accession>
<name>A0ABP0NRN9_9DINO</name>
<dbReference type="Gene3D" id="1.10.238.10">
    <property type="entry name" value="EF-hand"/>
    <property type="match status" value="1"/>
</dbReference>
<dbReference type="SUPFAM" id="SSF47473">
    <property type="entry name" value="EF-hand"/>
    <property type="match status" value="1"/>
</dbReference>
<comment type="caution">
    <text evidence="2">The sequence shown here is derived from an EMBL/GenBank/DDBJ whole genome shotgun (WGS) entry which is preliminary data.</text>
</comment>
<evidence type="ECO:0000313" key="2">
    <source>
        <dbReference type="EMBL" id="CAK9065094.1"/>
    </source>
</evidence>
<dbReference type="Proteomes" id="UP001642464">
    <property type="component" value="Unassembled WGS sequence"/>
</dbReference>
<feature type="compositionally biased region" description="Low complexity" evidence="1">
    <location>
        <begin position="201"/>
        <end position="220"/>
    </location>
</feature>
<dbReference type="InterPro" id="IPR052603">
    <property type="entry name" value="EFCB6"/>
</dbReference>
<dbReference type="PANTHER" id="PTHR20875">
    <property type="entry name" value="EF-HAND CALCIUM-BINDING DOMAIN-CONTAINING PROTEIN 6-RELATED"/>
    <property type="match status" value="1"/>
</dbReference>
<reference evidence="2 3" key="1">
    <citation type="submission" date="2024-02" db="EMBL/GenBank/DDBJ databases">
        <authorList>
            <person name="Chen Y."/>
            <person name="Shah S."/>
            <person name="Dougan E. K."/>
            <person name="Thang M."/>
            <person name="Chan C."/>
        </authorList>
    </citation>
    <scope>NUCLEOTIDE SEQUENCE [LARGE SCALE GENOMIC DNA]</scope>
</reference>
<sequence length="520" mass="58511">ALCSIVPFLKPFEVVALADHFTERKLEVRWPRVVNYVWFCQAVDKVFGPSRLEKSPMQKVPLPGEGLRSAGGYFRPKSRAGDKDRLNVILNKVASLCHTRGVELSSCLRVKSKAECPRGTGKVPACVLLQRFPFMSDFNSEDMDILVRRYTDAHDGFVRTQALERDVLHIIQDRGAEDAALGIHSDPDEDDAAEEALPAGNSGLSLALSPPPSRSTRTAPTDAPHERNKNAKVSSPSSSSSSRRARPQTAPLRAPVSVSSQEVLSKIVAIMRKRSLRLRERFIDFDRFRKGVVAQSQMRTVLAILGLDLQRAELEALDKAYDSVGPGDAATDPRTFFRYGDFCADIARMEVAVASKTDGPRRFSKFSANSPLASLLNMIKAKARSRRLELFTAFAERNRGGIRFRVRRSTMLRIMHALGFLLKDIEVDRLCEAFSASPVGDEAGFDYYRFCKVRRPWRRQLMLLIGRRKRQRRQSRGRPELRQCISTFPTKWCHTQSSADLLLLRIFDTDAIVGFLSMHN</sequence>
<keyword evidence="3" id="KW-1185">Reference proteome</keyword>
<organism evidence="2 3">
    <name type="scientific">Durusdinium trenchii</name>
    <dbReference type="NCBI Taxonomy" id="1381693"/>
    <lineage>
        <taxon>Eukaryota</taxon>
        <taxon>Sar</taxon>
        <taxon>Alveolata</taxon>
        <taxon>Dinophyceae</taxon>
        <taxon>Suessiales</taxon>
        <taxon>Symbiodiniaceae</taxon>
        <taxon>Durusdinium</taxon>
    </lineage>
</organism>
<feature type="non-terminal residue" evidence="2">
    <location>
        <position position="1"/>
    </location>
</feature>